<dbReference type="AlphaFoldDB" id="A0A6B1DLS7"/>
<dbReference type="PANTHER" id="PTHR32182">
    <property type="entry name" value="DNA REPLICATION AND REPAIR PROTEIN RECF"/>
    <property type="match status" value="1"/>
</dbReference>
<gene>
    <name evidence="2" type="ORF">F4Y08_00080</name>
</gene>
<organism evidence="2">
    <name type="scientific">Caldilineaceae bacterium SB0662_bin_9</name>
    <dbReference type="NCBI Taxonomy" id="2605258"/>
    <lineage>
        <taxon>Bacteria</taxon>
        <taxon>Bacillati</taxon>
        <taxon>Chloroflexota</taxon>
        <taxon>Caldilineae</taxon>
        <taxon>Caldilineales</taxon>
        <taxon>Caldilineaceae</taxon>
    </lineage>
</organism>
<dbReference type="GO" id="GO:0016887">
    <property type="term" value="F:ATP hydrolysis activity"/>
    <property type="evidence" value="ECO:0007669"/>
    <property type="project" value="InterPro"/>
</dbReference>
<dbReference type="SUPFAM" id="SSF52540">
    <property type="entry name" value="P-loop containing nucleoside triphosphate hydrolases"/>
    <property type="match status" value="1"/>
</dbReference>
<accession>A0A6B1DLS7</accession>
<name>A0A6B1DLS7_9CHLR</name>
<feature type="domain" description="ATPase AAA-type core" evidence="1">
    <location>
        <begin position="29"/>
        <end position="89"/>
    </location>
</feature>
<dbReference type="PANTHER" id="PTHR32182:SF22">
    <property type="entry name" value="ATP-DEPENDENT ENDONUCLEASE, OLD FAMILY-RELATED"/>
    <property type="match status" value="1"/>
</dbReference>
<dbReference type="GO" id="GO:0000731">
    <property type="term" value="P:DNA synthesis involved in DNA repair"/>
    <property type="evidence" value="ECO:0007669"/>
    <property type="project" value="TreeGrafter"/>
</dbReference>
<dbReference type="GO" id="GO:0006302">
    <property type="term" value="P:double-strand break repair"/>
    <property type="evidence" value="ECO:0007669"/>
    <property type="project" value="TreeGrafter"/>
</dbReference>
<sequence>MGGAQVISSVRVRGFRSLADFSWEEIPRVAVLIGANGSGKSNLLKFFEMLSWMMKPRQLREFIAFNGGASDNLFGGERVTSRIEASIRLMTDAGVNDYEFVLAHSHPDRFFFMSERFRCSRLDTPGKAPWQMLGSGHEEVNIVDPANVADAKTAREIAGLLKNCSVYQFHDTSDQSPVKKLWDRTDSVRLRRHGGNLAPILLRMQQEDLRRYELICKFISDVVPEFQSFVFEEDYPSVYLRWEHAHFDKPLGAHLTSDGSLRFFCLATLLNMPPERLPDIILLDEPELGLHPVAIEKIAAMIKVLSNYKQVIVATQSPTLVDCFSVDELLVLEMDRGRTTPRKFDADQFQLWLDDGYSPGDLWLANLLGGRP</sequence>
<comment type="caution">
    <text evidence="2">The sequence shown here is derived from an EMBL/GenBank/DDBJ whole genome shotgun (WGS) entry which is preliminary data.</text>
</comment>
<dbReference type="InterPro" id="IPR027417">
    <property type="entry name" value="P-loop_NTPase"/>
</dbReference>
<evidence type="ECO:0000313" key="2">
    <source>
        <dbReference type="EMBL" id="MYD88729.1"/>
    </source>
</evidence>
<dbReference type="Pfam" id="PF13304">
    <property type="entry name" value="AAA_21"/>
    <property type="match status" value="2"/>
</dbReference>
<proteinExistence type="predicted"/>
<dbReference type="InterPro" id="IPR003959">
    <property type="entry name" value="ATPase_AAA_core"/>
</dbReference>
<dbReference type="CDD" id="cd00267">
    <property type="entry name" value="ABC_ATPase"/>
    <property type="match status" value="1"/>
</dbReference>
<dbReference type="GO" id="GO:0005524">
    <property type="term" value="F:ATP binding"/>
    <property type="evidence" value="ECO:0007669"/>
    <property type="project" value="InterPro"/>
</dbReference>
<evidence type="ECO:0000259" key="1">
    <source>
        <dbReference type="Pfam" id="PF13304"/>
    </source>
</evidence>
<dbReference type="Gene3D" id="3.40.50.300">
    <property type="entry name" value="P-loop containing nucleotide triphosphate hydrolases"/>
    <property type="match status" value="1"/>
</dbReference>
<dbReference type="EMBL" id="VXPY01000002">
    <property type="protein sequence ID" value="MYD88729.1"/>
    <property type="molecule type" value="Genomic_DNA"/>
</dbReference>
<reference evidence="2" key="1">
    <citation type="submission" date="2019-09" db="EMBL/GenBank/DDBJ databases">
        <title>Characterisation of the sponge microbiome using genome-centric metagenomics.</title>
        <authorList>
            <person name="Engelberts J.P."/>
            <person name="Robbins S.J."/>
            <person name="De Goeij J.M."/>
            <person name="Aranda M."/>
            <person name="Bell S.C."/>
            <person name="Webster N.S."/>
        </authorList>
    </citation>
    <scope>NUCLEOTIDE SEQUENCE</scope>
    <source>
        <strain evidence="2">SB0662_bin_9</strain>
    </source>
</reference>
<feature type="domain" description="ATPase AAA-type core" evidence="1">
    <location>
        <begin position="203"/>
        <end position="322"/>
    </location>
</feature>
<protein>
    <submittedName>
        <fullName evidence="2">AAA family ATPase</fullName>
    </submittedName>
</protein>
<dbReference type="PIRSF" id="PIRSF029347">
    <property type="entry name" value="RecF"/>
    <property type="match status" value="1"/>
</dbReference>
<dbReference type="InterPro" id="IPR014555">
    <property type="entry name" value="RecF-like"/>
</dbReference>